<keyword evidence="1" id="KW-1133">Transmembrane helix</keyword>
<name>A0AA51UH65_9EURY</name>
<keyword evidence="3" id="KW-1185">Reference proteome</keyword>
<keyword evidence="1" id="KW-0472">Membrane</keyword>
<dbReference type="Proteomes" id="UP001183006">
    <property type="component" value="Chromosome"/>
</dbReference>
<dbReference type="RefSeq" id="WP_309309259.1">
    <property type="nucleotide sequence ID" value="NZ_CP133594.1"/>
</dbReference>
<reference evidence="2" key="1">
    <citation type="submission" date="2023-08" db="EMBL/GenBank/DDBJ databases">
        <title>Methanolobus mangrovi sp. nov. and Methanolobus sediminis sp. nov, two novel methylotrophic methanogens isolated from mangrove sediments in China.</title>
        <authorList>
            <person name="Zhou J."/>
        </authorList>
    </citation>
    <scope>NUCLEOTIDE SEQUENCE</scope>
    <source>
        <strain evidence="2">FTZ2</strain>
    </source>
</reference>
<protein>
    <submittedName>
        <fullName evidence="2">Uncharacterized protein</fullName>
    </submittedName>
</protein>
<dbReference type="AlphaFoldDB" id="A0AA51UH65"/>
<dbReference type="EMBL" id="CP133594">
    <property type="protein sequence ID" value="WMW23143.1"/>
    <property type="molecule type" value="Genomic_DNA"/>
</dbReference>
<dbReference type="GeneID" id="84229426"/>
<dbReference type="KEGG" id="mmav:RE476_04755"/>
<evidence type="ECO:0000256" key="1">
    <source>
        <dbReference type="SAM" id="Phobius"/>
    </source>
</evidence>
<keyword evidence="1" id="KW-0812">Transmembrane</keyword>
<sequence length="72" mass="8159">MMDSFMYGTYGSVWGLLLNILLILLVVWIAVTLLNRSDNVGSVNSERLTKVEKNAEDIKKMVADIKEKLDEI</sequence>
<organism evidence="2 3">
    <name type="scientific">Methanolobus mangrovi</name>
    <dbReference type="NCBI Taxonomy" id="3072977"/>
    <lineage>
        <taxon>Archaea</taxon>
        <taxon>Methanobacteriati</taxon>
        <taxon>Methanobacteriota</taxon>
        <taxon>Stenosarchaea group</taxon>
        <taxon>Methanomicrobia</taxon>
        <taxon>Methanosarcinales</taxon>
        <taxon>Methanosarcinaceae</taxon>
        <taxon>Methanolobus</taxon>
    </lineage>
</organism>
<feature type="transmembrane region" description="Helical" evidence="1">
    <location>
        <begin position="12"/>
        <end position="34"/>
    </location>
</feature>
<evidence type="ECO:0000313" key="3">
    <source>
        <dbReference type="Proteomes" id="UP001183006"/>
    </source>
</evidence>
<accession>A0AA51UH65</accession>
<gene>
    <name evidence="2" type="ORF">RE476_04755</name>
</gene>
<proteinExistence type="predicted"/>
<evidence type="ECO:0000313" key="2">
    <source>
        <dbReference type="EMBL" id="WMW23143.1"/>
    </source>
</evidence>